<evidence type="ECO:0000259" key="10">
    <source>
        <dbReference type="PROSITE" id="PS50090"/>
    </source>
</evidence>
<evidence type="ECO:0000256" key="7">
    <source>
        <dbReference type="ARBA" id="ARBA00023186"/>
    </source>
</evidence>
<dbReference type="InterPro" id="IPR001005">
    <property type="entry name" value="SANT/Myb"/>
</dbReference>
<keyword evidence="7" id="KW-0143">Chaperone</keyword>
<dbReference type="Proteomes" id="UP000230423">
    <property type="component" value="Unassembled WGS sequence"/>
</dbReference>
<dbReference type="SMART" id="SM00717">
    <property type="entry name" value="SANT"/>
    <property type="match status" value="1"/>
</dbReference>
<evidence type="ECO:0000256" key="8">
    <source>
        <dbReference type="ARBA" id="ARBA00023242"/>
    </source>
</evidence>
<keyword evidence="3" id="KW-0732">Signal</keyword>
<dbReference type="GO" id="GO:0003677">
    <property type="term" value="F:DNA binding"/>
    <property type="evidence" value="ECO:0007669"/>
    <property type="project" value="UniProtKB-KW"/>
</dbReference>
<comment type="subcellular location">
    <subcellularLocation>
        <location evidence="9">Endomembrane system</location>
        <topology evidence="9">Single-pass membrane protein</topology>
    </subcellularLocation>
    <subcellularLocation>
        <location evidence="1">Nucleus</location>
    </subcellularLocation>
</comment>
<dbReference type="GO" id="GO:0005634">
    <property type="term" value="C:nucleus"/>
    <property type="evidence" value="ECO:0007669"/>
    <property type="project" value="UniProtKB-SubCell"/>
</dbReference>
<keyword evidence="8" id="KW-0539">Nucleus</keyword>
<evidence type="ECO:0000256" key="5">
    <source>
        <dbReference type="ARBA" id="ARBA00022989"/>
    </source>
</evidence>
<dbReference type="InterPro" id="IPR017884">
    <property type="entry name" value="SANT_dom"/>
</dbReference>
<dbReference type="PROSITE" id="PS50090">
    <property type="entry name" value="MYB_LIKE"/>
    <property type="match status" value="1"/>
</dbReference>
<dbReference type="Gene3D" id="1.10.10.60">
    <property type="entry name" value="Homeodomain-like"/>
    <property type="match status" value="1"/>
</dbReference>
<dbReference type="CDD" id="cd00167">
    <property type="entry name" value="SANT"/>
    <property type="match status" value="1"/>
</dbReference>
<accession>A0A2G9TZ01</accession>
<keyword evidence="6" id="KW-0472">Membrane</keyword>
<evidence type="ECO:0000256" key="9">
    <source>
        <dbReference type="ARBA" id="ARBA00037847"/>
    </source>
</evidence>
<evidence type="ECO:0000313" key="12">
    <source>
        <dbReference type="EMBL" id="PIO63175.1"/>
    </source>
</evidence>
<dbReference type="PROSITE" id="PS51293">
    <property type="entry name" value="SANT"/>
    <property type="match status" value="1"/>
</dbReference>
<evidence type="ECO:0000256" key="6">
    <source>
        <dbReference type="ARBA" id="ARBA00023136"/>
    </source>
</evidence>
<dbReference type="EMBL" id="KZ351205">
    <property type="protein sequence ID" value="PIO63175.1"/>
    <property type="molecule type" value="Genomic_DNA"/>
</dbReference>
<reference evidence="12 13" key="1">
    <citation type="submission" date="2015-09" db="EMBL/GenBank/DDBJ databases">
        <title>Draft genome of the parasitic nematode Teladorsagia circumcincta isolate WARC Sus (inbred).</title>
        <authorList>
            <person name="Mitreva M."/>
        </authorList>
    </citation>
    <scope>NUCLEOTIDE SEQUENCE [LARGE SCALE GENOMIC DNA]</scope>
    <source>
        <strain evidence="12 13">S</strain>
    </source>
</reference>
<dbReference type="GO" id="GO:0012505">
    <property type="term" value="C:endomembrane system"/>
    <property type="evidence" value="ECO:0007669"/>
    <property type="project" value="UniProtKB-SubCell"/>
</dbReference>
<keyword evidence="13" id="KW-1185">Reference proteome</keyword>
<evidence type="ECO:0000256" key="4">
    <source>
        <dbReference type="ARBA" id="ARBA00022737"/>
    </source>
</evidence>
<evidence type="ECO:0000313" key="13">
    <source>
        <dbReference type="Proteomes" id="UP000230423"/>
    </source>
</evidence>
<keyword evidence="4" id="KW-0677">Repeat</keyword>
<dbReference type="InterPro" id="IPR009057">
    <property type="entry name" value="Homeodomain-like_sf"/>
</dbReference>
<keyword evidence="2" id="KW-0812">Transmembrane</keyword>
<dbReference type="SUPFAM" id="SSF46689">
    <property type="entry name" value="Homeodomain-like"/>
    <property type="match status" value="1"/>
</dbReference>
<dbReference type="OrthoDB" id="10250354at2759"/>
<dbReference type="InterPro" id="IPR052606">
    <property type="entry name" value="DnaJ_domain_protein"/>
</dbReference>
<organism evidence="12 13">
    <name type="scientific">Teladorsagia circumcincta</name>
    <name type="common">Brown stomach worm</name>
    <name type="synonym">Ostertagia circumcincta</name>
    <dbReference type="NCBI Taxonomy" id="45464"/>
    <lineage>
        <taxon>Eukaryota</taxon>
        <taxon>Metazoa</taxon>
        <taxon>Ecdysozoa</taxon>
        <taxon>Nematoda</taxon>
        <taxon>Chromadorea</taxon>
        <taxon>Rhabditida</taxon>
        <taxon>Rhabditina</taxon>
        <taxon>Rhabditomorpha</taxon>
        <taxon>Strongyloidea</taxon>
        <taxon>Trichostrongylidae</taxon>
        <taxon>Teladorsagia</taxon>
    </lineage>
</organism>
<protein>
    <submittedName>
        <fullName evidence="12">Myb-like DNA-binding domain protein</fullName>
    </submittedName>
</protein>
<name>A0A2G9TZ01_TELCI</name>
<keyword evidence="5" id="KW-1133">Transmembrane helix</keyword>
<evidence type="ECO:0000256" key="2">
    <source>
        <dbReference type="ARBA" id="ARBA00022692"/>
    </source>
</evidence>
<sequence>MAGKLKHMKQEEYAKLAMGQQSSSVMDVHISKQSDSSNAASLSSEWSQLEQKQFETALQQYPKGCEDRWDKIASAVPTKSKEQCQQRLKELVELVRRKKASVQGKA</sequence>
<dbReference type="PANTHER" id="PTHR44653:SF2">
    <property type="entry name" value="DNAJ HOMOLOG SUBFAMILY C MEMBER 1"/>
    <property type="match status" value="1"/>
</dbReference>
<dbReference type="FunFam" id="1.10.10.60:FF:000180">
    <property type="entry name" value="DnaJ (Hsp40) homolog, subfamily C, member 2"/>
    <property type="match status" value="1"/>
</dbReference>
<evidence type="ECO:0000256" key="1">
    <source>
        <dbReference type="ARBA" id="ARBA00004123"/>
    </source>
</evidence>
<gene>
    <name evidence="12" type="ORF">TELCIR_15242</name>
</gene>
<dbReference type="AlphaFoldDB" id="A0A2G9TZ01"/>
<dbReference type="PANTHER" id="PTHR44653">
    <property type="entry name" value="DNAJ HOMOLOG SUBFAMILY C MEMBER 1"/>
    <property type="match status" value="1"/>
</dbReference>
<evidence type="ECO:0000259" key="11">
    <source>
        <dbReference type="PROSITE" id="PS51293"/>
    </source>
</evidence>
<proteinExistence type="predicted"/>
<keyword evidence="12" id="KW-0238">DNA-binding</keyword>
<dbReference type="Pfam" id="PF00249">
    <property type="entry name" value="Myb_DNA-binding"/>
    <property type="match status" value="1"/>
</dbReference>
<feature type="domain" description="SANT" evidence="11">
    <location>
        <begin position="41"/>
        <end position="96"/>
    </location>
</feature>
<evidence type="ECO:0000256" key="3">
    <source>
        <dbReference type="ARBA" id="ARBA00022729"/>
    </source>
</evidence>
<feature type="domain" description="Myb-like" evidence="10">
    <location>
        <begin position="44"/>
        <end position="92"/>
    </location>
</feature>